<dbReference type="RefSeq" id="WP_206902146.1">
    <property type="nucleotide sequence ID" value="NZ_JAFLVT010000001.1"/>
</dbReference>
<evidence type="ECO:0000256" key="2">
    <source>
        <dbReference type="SAM" id="Phobius"/>
    </source>
</evidence>
<evidence type="ECO:0000256" key="1">
    <source>
        <dbReference type="SAM" id="MobiDB-lite"/>
    </source>
</evidence>
<keyword evidence="2" id="KW-0472">Membrane</keyword>
<evidence type="ECO:0008006" key="5">
    <source>
        <dbReference type="Google" id="ProtNLM"/>
    </source>
</evidence>
<keyword evidence="4" id="KW-1185">Reference proteome</keyword>
<dbReference type="EMBL" id="JAFLVT010000001">
    <property type="protein sequence ID" value="MBO0447931.1"/>
    <property type="molecule type" value="Genomic_DNA"/>
</dbReference>
<reference evidence="3 4" key="1">
    <citation type="submission" date="2021-03" db="EMBL/GenBank/DDBJ databases">
        <title>Enterococcal diversity collection.</title>
        <authorList>
            <person name="Gilmore M.S."/>
            <person name="Schwartzman J."/>
            <person name="Van Tyne D."/>
            <person name="Martin M."/>
            <person name="Earl A.M."/>
            <person name="Manson A.L."/>
            <person name="Straub T."/>
            <person name="Salamzade R."/>
            <person name="Saavedra J."/>
            <person name="Lebreton F."/>
            <person name="Prichula J."/>
            <person name="Schaufler K."/>
            <person name="Gaca A."/>
            <person name="Sgardioli B."/>
            <person name="Wagenaar J."/>
            <person name="Strong T."/>
        </authorList>
    </citation>
    <scope>NUCLEOTIDE SEQUENCE [LARGE SCALE GENOMIC DNA]</scope>
    <source>
        <strain evidence="3 4">MJM12</strain>
    </source>
</reference>
<organism evidence="3 4">
    <name type="scientific">Candidatus Enterococcus myersii</name>
    <dbReference type="NCBI Taxonomy" id="2815322"/>
    <lineage>
        <taxon>Bacteria</taxon>
        <taxon>Bacillati</taxon>
        <taxon>Bacillota</taxon>
        <taxon>Bacilli</taxon>
        <taxon>Lactobacillales</taxon>
        <taxon>Enterococcaceae</taxon>
        <taxon>Enterococcus</taxon>
    </lineage>
</organism>
<feature type="compositionally biased region" description="Low complexity" evidence="1">
    <location>
        <begin position="43"/>
        <end position="62"/>
    </location>
</feature>
<keyword evidence="2" id="KW-1133">Transmembrane helix</keyword>
<feature type="region of interest" description="Disordered" evidence="1">
    <location>
        <begin position="40"/>
        <end position="62"/>
    </location>
</feature>
<keyword evidence="2" id="KW-0812">Transmembrane</keyword>
<name>A0ABS3H3C5_9ENTE</name>
<proteinExistence type="predicted"/>
<evidence type="ECO:0000313" key="3">
    <source>
        <dbReference type="EMBL" id="MBO0447931.1"/>
    </source>
</evidence>
<feature type="transmembrane region" description="Helical" evidence="2">
    <location>
        <begin position="12"/>
        <end position="33"/>
    </location>
</feature>
<gene>
    <name evidence="3" type="ORF">JZO76_00110</name>
</gene>
<protein>
    <recommendedName>
        <fullName evidence="5">DUF5067 domain-containing protein</fullName>
    </recommendedName>
</protein>
<evidence type="ECO:0000313" key="4">
    <source>
        <dbReference type="Proteomes" id="UP000664256"/>
    </source>
</evidence>
<accession>A0ABS3H3C5</accession>
<comment type="caution">
    <text evidence="3">The sequence shown here is derived from an EMBL/GenBank/DDBJ whole genome shotgun (WGS) entry which is preliminary data.</text>
</comment>
<dbReference type="Proteomes" id="UP000664256">
    <property type="component" value="Unassembled WGS sequence"/>
</dbReference>
<sequence length="218" mass="24937">MRNQSQDLKNKRLTWIVIILLVIIAILLGYLAISSFYSKNDTDSSSLAESTESSTSISNDISSTSSEDFIKESTSSQEEYKYAVTFPKDQMQLGYYGTWEFFLSTHTDGDHIIISWNTPEYEREYGNYMSERCTFVPQTIPTTIIRVNEHSRIVKDVKVNTQLVPSSDPGSISSDFFYPFDGENTKVYAYYMNNGYIAVIFSPGKGLDQYQLIEFRPN</sequence>